<comment type="caution">
    <text evidence="1">The sequence shown here is derived from an EMBL/GenBank/DDBJ whole genome shotgun (WGS) entry which is preliminary data.</text>
</comment>
<proteinExistence type="predicted"/>
<keyword evidence="2" id="KW-1185">Reference proteome</keyword>
<evidence type="ECO:0000313" key="2">
    <source>
        <dbReference type="Proteomes" id="UP000585272"/>
    </source>
</evidence>
<reference evidence="1 2" key="1">
    <citation type="submission" date="2020-08" db="EMBL/GenBank/DDBJ databases">
        <title>Genomic Encyclopedia of Archaeal and Bacterial Type Strains, Phase II (KMG-II): from individual species to whole genera.</title>
        <authorList>
            <person name="Goeker M."/>
        </authorList>
    </citation>
    <scope>NUCLEOTIDE SEQUENCE [LARGE SCALE GENOMIC DNA]</scope>
    <source>
        <strain evidence="1 2">DSM 23288</strain>
    </source>
</reference>
<sequence length="129" mass="13656">MTTHAPIACSLSAAEMPKRLAEMRAIGAAALLTADRTDTTAALRFRASQDTRDKLAAIVAAESRCCGFLSFDLHDETDAIVLTITSPADAAARTMLDELADAFASRLRAPCRPCPSEVPRRLGLRAGPG</sequence>
<name>A0A840IC25_9ACTN</name>
<dbReference type="Proteomes" id="UP000585272">
    <property type="component" value="Unassembled WGS sequence"/>
</dbReference>
<organism evidence="1 2">
    <name type="scientific">Conexibacter arvalis</name>
    <dbReference type="NCBI Taxonomy" id="912552"/>
    <lineage>
        <taxon>Bacteria</taxon>
        <taxon>Bacillati</taxon>
        <taxon>Actinomycetota</taxon>
        <taxon>Thermoleophilia</taxon>
        <taxon>Solirubrobacterales</taxon>
        <taxon>Conexibacteraceae</taxon>
        <taxon>Conexibacter</taxon>
    </lineage>
</organism>
<protein>
    <submittedName>
        <fullName evidence="1">Uncharacterized protein</fullName>
    </submittedName>
</protein>
<evidence type="ECO:0000313" key="1">
    <source>
        <dbReference type="EMBL" id="MBB4661791.1"/>
    </source>
</evidence>
<dbReference type="RefSeq" id="WP_183340248.1">
    <property type="nucleotide sequence ID" value="NZ_JACHNU010000001.1"/>
</dbReference>
<dbReference type="EMBL" id="JACHNU010000001">
    <property type="protein sequence ID" value="MBB4661791.1"/>
    <property type="molecule type" value="Genomic_DNA"/>
</dbReference>
<accession>A0A840IC25</accession>
<dbReference type="AlphaFoldDB" id="A0A840IC25"/>
<gene>
    <name evidence="1" type="ORF">BDZ31_001364</name>
</gene>